<organism evidence="1 2">
    <name type="scientific">Pleomassaria siparia CBS 279.74</name>
    <dbReference type="NCBI Taxonomy" id="1314801"/>
    <lineage>
        <taxon>Eukaryota</taxon>
        <taxon>Fungi</taxon>
        <taxon>Dikarya</taxon>
        <taxon>Ascomycota</taxon>
        <taxon>Pezizomycotina</taxon>
        <taxon>Dothideomycetes</taxon>
        <taxon>Pleosporomycetidae</taxon>
        <taxon>Pleosporales</taxon>
        <taxon>Pleomassariaceae</taxon>
        <taxon>Pleomassaria</taxon>
    </lineage>
</organism>
<accession>A0A6G1KJU1</accession>
<dbReference type="Proteomes" id="UP000799428">
    <property type="component" value="Unassembled WGS sequence"/>
</dbReference>
<dbReference type="EMBL" id="MU005765">
    <property type="protein sequence ID" value="KAF2713109.1"/>
    <property type="molecule type" value="Genomic_DNA"/>
</dbReference>
<proteinExistence type="predicted"/>
<gene>
    <name evidence="1" type="ORF">K504DRAFT_497937</name>
</gene>
<sequence>MAACFALQLSPWTHSKIPGSGWSIRYGTGPATPRHRDTVTMEIHVAKPELFVAILRLPGIRHFFGGFDHHVHRDWNTGTLEH</sequence>
<dbReference type="AlphaFoldDB" id="A0A6G1KJU1"/>
<evidence type="ECO:0000313" key="1">
    <source>
        <dbReference type="EMBL" id="KAF2713109.1"/>
    </source>
</evidence>
<protein>
    <submittedName>
        <fullName evidence="1">Uncharacterized protein</fullName>
    </submittedName>
</protein>
<name>A0A6G1KJU1_9PLEO</name>
<evidence type="ECO:0000313" key="2">
    <source>
        <dbReference type="Proteomes" id="UP000799428"/>
    </source>
</evidence>
<keyword evidence="2" id="KW-1185">Reference proteome</keyword>
<reference evidence="1" key="1">
    <citation type="journal article" date="2020" name="Stud. Mycol.">
        <title>101 Dothideomycetes genomes: a test case for predicting lifestyles and emergence of pathogens.</title>
        <authorList>
            <person name="Haridas S."/>
            <person name="Albert R."/>
            <person name="Binder M."/>
            <person name="Bloem J."/>
            <person name="Labutti K."/>
            <person name="Salamov A."/>
            <person name="Andreopoulos B."/>
            <person name="Baker S."/>
            <person name="Barry K."/>
            <person name="Bills G."/>
            <person name="Bluhm B."/>
            <person name="Cannon C."/>
            <person name="Castanera R."/>
            <person name="Culley D."/>
            <person name="Daum C."/>
            <person name="Ezra D."/>
            <person name="Gonzalez J."/>
            <person name="Henrissat B."/>
            <person name="Kuo A."/>
            <person name="Liang C."/>
            <person name="Lipzen A."/>
            <person name="Lutzoni F."/>
            <person name="Magnuson J."/>
            <person name="Mondo S."/>
            <person name="Nolan M."/>
            <person name="Ohm R."/>
            <person name="Pangilinan J."/>
            <person name="Park H.-J."/>
            <person name="Ramirez L."/>
            <person name="Alfaro M."/>
            <person name="Sun H."/>
            <person name="Tritt A."/>
            <person name="Yoshinaga Y."/>
            <person name="Zwiers L.-H."/>
            <person name="Turgeon B."/>
            <person name="Goodwin S."/>
            <person name="Spatafora J."/>
            <person name="Crous P."/>
            <person name="Grigoriev I."/>
        </authorList>
    </citation>
    <scope>NUCLEOTIDE SEQUENCE</scope>
    <source>
        <strain evidence="1">CBS 279.74</strain>
    </source>
</reference>